<evidence type="ECO:0000313" key="2">
    <source>
        <dbReference type="Proteomes" id="UP001628874"/>
    </source>
</evidence>
<dbReference type="RefSeq" id="WP_272899795.1">
    <property type="nucleotide sequence ID" value="NZ_JBFQGM010000008.1"/>
</dbReference>
<dbReference type="Proteomes" id="UP001628874">
    <property type="component" value="Unassembled WGS sequence"/>
</dbReference>
<dbReference type="EMBL" id="JBFQGM010000008">
    <property type="protein sequence ID" value="MFL9463336.1"/>
    <property type="molecule type" value="Genomic_DNA"/>
</dbReference>
<evidence type="ECO:0000313" key="1">
    <source>
        <dbReference type="EMBL" id="MFL9463336.1"/>
    </source>
</evidence>
<keyword evidence="2" id="KW-1185">Reference proteome</keyword>
<reference evidence="1 2" key="1">
    <citation type="submission" date="2024-07" db="EMBL/GenBank/DDBJ databases">
        <authorList>
            <person name="Tripathy S."/>
        </authorList>
    </citation>
    <scope>NUCLEOTIDE SEQUENCE [LARGE SCALE GENOMIC DNA]</scope>
    <source>
        <strain evidence="1 2">VB-61278_2</strain>
    </source>
</reference>
<organism evidence="1 2">
    <name type="scientific">Scytonema tolypothrichoides VB-61278_2</name>
    <dbReference type="NCBI Taxonomy" id="3232314"/>
    <lineage>
        <taxon>Bacteria</taxon>
        <taxon>Bacillati</taxon>
        <taxon>Cyanobacteriota</taxon>
        <taxon>Cyanophyceae</taxon>
        <taxon>Nostocales</taxon>
        <taxon>Scytonemataceae</taxon>
        <taxon>Scytonema</taxon>
    </lineage>
</organism>
<proteinExistence type="predicted"/>
<accession>A0ABW8WQI9</accession>
<name>A0ABW8WQI9_9CYAN</name>
<protein>
    <submittedName>
        <fullName evidence="1">Uncharacterized protein</fullName>
    </submittedName>
</protein>
<comment type="caution">
    <text evidence="1">The sequence shown here is derived from an EMBL/GenBank/DDBJ whole genome shotgun (WGS) entry which is preliminary data.</text>
</comment>
<sequence>MTDKGELLAIATLLLPQSLLFVNVCIPGKQTKLILLKTDEDKL</sequence>
<gene>
    <name evidence="1" type="ORF">AB0759_22255</name>
</gene>